<sequence length="138" mass="15247">MTQRFTKNGGRKPMIRSVHKYPENYDPHADNAPLTAAQQEAVNRLTEADLHAIDAAIIANIVDNWRKVARVVGTTMNEFADQSLYPGLGDVFYAQRIRLMVEKGLVEAVGDLKRMGYSEVRLPQPTSSECAPASTDGT</sequence>
<name>A0ABD5CIX9_9BURK</name>
<accession>A0ABD5CIX9</accession>
<dbReference type="Proteomes" id="UP001245184">
    <property type="component" value="Unassembled WGS sequence"/>
</dbReference>
<gene>
    <name evidence="2" type="ORF">QF025_003892</name>
</gene>
<evidence type="ECO:0000313" key="2">
    <source>
        <dbReference type="EMBL" id="MDR6205172.1"/>
    </source>
</evidence>
<dbReference type="RefSeq" id="WP_310032963.1">
    <property type="nucleotide sequence ID" value="NZ_JAVIZN010000002.1"/>
</dbReference>
<comment type="caution">
    <text evidence="2">The sequence shown here is derived from an EMBL/GenBank/DDBJ whole genome shotgun (WGS) entry which is preliminary data.</text>
</comment>
<proteinExistence type="predicted"/>
<feature type="domain" description="DUF3658" evidence="1">
    <location>
        <begin position="43"/>
        <end position="118"/>
    </location>
</feature>
<dbReference type="AlphaFoldDB" id="A0ABD5CIX9"/>
<dbReference type="InterPro" id="IPR022123">
    <property type="entry name" value="DUF3658"/>
</dbReference>
<reference evidence="2 3" key="1">
    <citation type="submission" date="2023-08" db="EMBL/GenBank/DDBJ databases">
        <title>Genome sequencing of plant associated microbes to promote plant fitness in Sorghum bicolor and Oryza sativa.</title>
        <authorList>
            <person name="Coleman-Derr D."/>
        </authorList>
    </citation>
    <scope>NUCLEOTIDE SEQUENCE [LARGE SCALE GENOMIC DNA]</scope>
    <source>
        <strain evidence="2 3">SLBN-33</strain>
    </source>
</reference>
<evidence type="ECO:0000313" key="3">
    <source>
        <dbReference type="Proteomes" id="UP001245184"/>
    </source>
</evidence>
<protein>
    <recommendedName>
        <fullName evidence="1">DUF3658 domain-containing protein</fullName>
    </recommendedName>
</protein>
<organism evidence="2 3">
    <name type="scientific">Paraburkholderia graminis</name>
    <dbReference type="NCBI Taxonomy" id="60548"/>
    <lineage>
        <taxon>Bacteria</taxon>
        <taxon>Pseudomonadati</taxon>
        <taxon>Pseudomonadota</taxon>
        <taxon>Betaproteobacteria</taxon>
        <taxon>Burkholderiales</taxon>
        <taxon>Burkholderiaceae</taxon>
        <taxon>Paraburkholderia</taxon>
    </lineage>
</organism>
<dbReference type="EMBL" id="JAVIZN010000002">
    <property type="protein sequence ID" value="MDR6205172.1"/>
    <property type="molecule type" value="Genomic_DNA"/>
</dbReference>
<evidence type="ECO:0000259" key="1">
    <source>
        <dbReference type="Pfam" id="PF12395"/>
    </source>
</evidence>
<dbReference type="Pfam" id="PF12395">
    <property type="entry name" value="DUF3658"/>
    <property type="match status" value="1"/>
</dbReference>